<proteinExistence type="predicted"/>
<feature type="transmembrane region" description="Helical" evidence="1">
    <location>
        <begin position="33"/>
        <end position="54"/>
    </location>
</feature>
<dbReference type="RefSeq" id="WP_310519365.1">
    <property type="nucleotide sequence ID" value="NZ_BAABBS010000001.1"/>
</dbReference>
<name>A0ABU1FGZ6_9MICO</name>
<evidence type="ECO:0000313" key="3">
    <source>
        <dbReference type="Proteomes" id="UP001260072"/>
    </source>
</evidence>
<feature type="transmembrane region" description="Helical" evidence="1">
    <location>
        <begin position="7"/>
        <end position="27"/>
    </location>
</feature>
<accession>A0ABU1FGZ6</accession>
<keyword evidence="1" id="KW-0812">Transmembrane</keyword>
<evidence type="ECO:0000256" key="1">
    <source>
        <dbReference type="SAM" id="Phobius"/>
    </source>
</evidence>
<keyword evidence="1" id="KW-1133">Transmembrane helix</keyword>
<keyword evidence="1" id="KW-0472">Membrane</keyword>
<reference evidence="3" key="1">
    <citation type="submission" date="2023-07" db="EMBL/GenBank/DDBJ databases">
        <title>Description of three actinobacteria isolated from air of manufacturing shop in a pharmaceutical factory.</title>
        <authorList>
            <person name="Zhang D.-F."/>
        </authorList>
    </citation>
    <scope>NUCLEOTIDE SEQUENCE [LARGE SCALE GENOMIC DNA]</scope>
    <source>
        <strain evidence="3">CCTCC AB 2011122</strain>
    </source>
</reference>
<dbReference type="EMBL" id="JAVKGS010000001">
    <property type="protein sequence ID" value="MDR5690637.1"/>
    <property type="molecule type" value="Genomic_DNA"/>
</dbReference>
<evidence type="ECO:0000313" key="2">
    <source>
        <dbReference type="EMBL" id="MDR5690637.1"/>
    </source>
</evidence>
<comment type="caution">
    <text evidence="2">The sequence shown here is derived from an EMBL/GenBank/DDBJ whole genome shotgun (WGS) entry which is preliminary data.</text>
</comment>
<gene>
    <name evidence="2" type="ORF">RH861_01015</name>
</gene>
<organism evidence="2 3">
    <name type="scientific">Agromyces indicus</name>
    <dbReference type="NCBI Taxonomy" id="758919"/>
    <lineage>
        <taxon>Bacteria</taxon>
        <taxon>Bacillati</taxon>
        <taxon>Actinomycetota</taxon>
        <taxon>Actinomycetes</taxon>
        <taxon>Micrococcales</taxon>
        <taxon>Microbacteriaceae</taxon>
        <taxon>Agromyces</taxon>
    </lineage>
</organism>
<sequence>MKEAASSALGGISVFALLVVRGLLLWIVIPVGFIAWLLFGWVLGAGPGQFLGWVDLNMIAALQRVLVHRVNGDWPMARVAFVPIGKLQSVRHRVSVLDPV</sequence>
<dbReference type="Proteomes" id="UP001260072">
    <property type="component" value="Unassembled WGS sequence"/>
</dbReference>
<keyword evidence="3" id="KW-1185">Reference proteome</keyword>
<protein>
    <submittedName>
        <fullName evidence="2">Uncharacterized protein</fullName>
    </submittedName>
</protein>